<name>A0A1G2U2F4_9BACT</name>
<evidence type="ECO:0000313" key="1">
    <source>
        <dbReference type="EMBL" id="OHB03715.1"/>
    </source>
</evidence>
<dbReference type="Proteomes" id="UP000176800">
    <property type="component" value="Unassembled WGS sequence"/>
</dbReference>
<sequence length="81" mass="9786">MMRHLKTTKAPTCPPLDGRWQNYLNKNHDYGYTKIVATGRKEVEEIMDHRGDVDHRILLYGKQSGRFLVNWTHFRPYIHWF</sequence>
<protein>
    <submittedName>
        <fullName evidence="1">Uncharacterized protein</fullName>
    </submittedName>
</protein>
<reference evidence="1 2" key="1">
    <citation type="journal article" date="2016" name="Nat. Commun.">
        <title>Thousands of microbial genomes shed light on interconnected biogeochemical processes in an aquifer system.</title>
        <authorList>
            <person name="Anantharaman K."/>
            <person name="Brown C.T."/>
            <person name="Hug L.A."/>
            <person name="Sharon I."/>
            <person name="Castelle C.J."/>
            <person name="Probst A.J."/>
            <person name="Thomas B.C."/>
            <person name="Singh A."/>
            <person name="Wilkins M.J."/>
            <person name="Karaoz U."/>
            <person name="Brodie E.L."/>
            <person name="Williams K.H."/>
            <person name="Hubbard S.S."/>
            <person name="Banfield J.F."/>
        </authorList>
    </citation>
    <scope>NUCLEOTIDE SEQUENCE [LARGE SCALE GENOMIC DNA]</scope>
</reference>
<evidence type="ECO:0000313" key="2">
    <source>
        <dbReference type="Proteomes" id="UP000176800"/>
    </source>
</evidence>
<proteinExistence type="predicted"/>
<dbReference type="AlphaFoldDB" id="A0A1G2U2F4"/>
<gene>
    <name evidence="1" type="ORF">A3B14_01570</name>
</gene>
<comment type="caution">
    <text evidence="1">The sequence shown here is derived from an EMBL/GenBank/DDBJ whole genome shotgun (WGS) entry which is preliminary data.</text>
</comment>
<accession>A0A1G2U2F4</accession>
<dbReference type="EMBL" id="MHWE01000014">
    <property type="protein sequence ID" value="OHB03715.1"/>
    <property type="molecule type" value="Genomic_DNA"/>
</dbReference>
<organism evidence="1 2">
    <name type="scientific">Candidatus Zambryskibacteria bacterium RIFCSPLOWO2_01_FULL_45_21</name>
    <dbReference type="NCBI Taxonomy" id="1802761"/>
    <lineage>
        <taxon>Bacteria</taxon>
        <taxon>Candidatus Zambryskiibacteriota</taxon>
    </lineage>
</organism>